<dbReference type="Proteomes" id="UP000627292">
    <property type="component" value="Unassembled WGS sequence"/>
</dbReference>
<comment type="caution">
    <text evidence="1">The sequence shown here is derived from an EMBL/GenBank/DDBJ whole genome shotgun (WGS) entry which is preliminary data.</text>
</comment>
<dbReference type="SUPFAM" id="SSF55781">
    <property type="entry name" value="GAF domain-like"/>
    <property type="match status" value="1"/>
</dbReference>
<dbReference type="EMBL" id="BMIB01000002">
    <property type="protein sequence ID" value="GGH68745.1"/>
    <property type="molecule type" value="Genomic_DNA"/>
</dbReference>
<reference evidence="1" key="2">
    <citation type="submission" date="2020-09" db="EMBL/GenBank/DDBJ databases">
        <authorList>
            <person name="Sun Q."/>
            <person name="Zhou Y."/>
        </authorList>
    </citation>
    <scope>NUCLEOTIDE SEQUENCE</scope>
    <source>
        <strain evidence="1">CGMCC 1.15290</strain>
    </source>
</reference>
<dbReference type="RefSeq" id="WP_188952623.1">
    <property type="nucleotide sequence ID" value="NZ_BMIB01000002.1"/>
</dbReference>
<evidence type="ECO:0000313" key="1">
    <source>
        <dbReference type="EMBL" id="GGH68745.1"/>
    </source>
</evidence>
<gene>
    <name evidence="1" type="ORF">GCM10011379_25390</name>
</gene>
<reference evidence="1" key="1">
    <citation type="journal article" date="2014" name="Int. J. Syst. Evol. Microbiol.">
        <title>Complete genome sequence of Corynebacterium casei LMG S-19264T (=DSM 44701T), isolated from a smear-ripened cheese.</title>
        <authorList>
            <consortium name="US DOE Joint Genome Institute (JGI-PGF)"/>
            <person name="Walter F."/>
            <person name="Albersmeier A."/>
            <person name="Kalinowski J."/>
            <person name="Ruckert C."/>
        </authorList>
    </citation>
    <scope>NUCLEOTIDE SEQUENCE</scope>
    <source>
        <strain evidence="1">CGMCC 1.15290</strain>
    </source>
</reference>
<evidence type="ECO:0000313" key="2">
    <source>
        <dbReference type="Proteomes" id="UP000627292"/>
    </source>
</evidence>
<dbReference type="Gene3D" id="3.30.450.40">
    <property type="match status" value="1"/>
</dbReference>
<organism evidence="1 2">
    <name type="scientific">Filimonas zeae</name>
    <dbReference type="NCBI Taxonomy" id="1737353"/>
    <lineage>
        <taxon>Bacteria</taxon>
        <taxon>Pseudomonadati</taxon>
        <taxon>Bacteroidota</taxon>
        <taxon>Chitinophagia</taxon>
        <taxon>Chitinophagales</taxon>
        <taxon>Chitinophagaceae</taxon>
        <taxon>Filimonas</taxon>
    </lineage>
</organism>
<keyword evidence="2" id="KW-1185">Reference proteome</keyword>
<protein>
    <recommendedName>
        <fullName evidence="3">GAF domain-containing protein</fullName>
    </recommendedName>
</protein>
<evidence type="ECO:0008006" key="3">
    <source>
        <dbReference type="Google" id="ProtNLM"/>
    </source>
</evidence>
<dbReference type="InterPro" id="IPR029016">
    <property type="entry name" value="GAF-like_dom_sf"/>
</dbReference>
<proteinExistence type="predicted"/>
<accession>A0A917MWD8</accession>
<name>A0A917MWD8_9BACT</name>
<sequence>MPLSSLTDTPFRLELCFPEVFDRLEKLAADPHAEANARARQLLQDAAPFPELRNGITDVQQITQNEPLIRRLLADYFPEALTLNEIKAISIPFLDVVFNHSERFKNILAAAGKEFHINIRDFDYHQYYVLSCCIILNEFYNTQLDFGKPLFFDIPTSDGITKHYRILYNADFLEIYPTEKSVPLTPEDIDELRNSYDNLALWKEKFPKDSWVLKGFAIMTLYDATVENAVSILKEKLLGINASGFRDSIASIFQSIYRIKDIDVGFTVYNKKENTLSFDMFGQQLPSFILEQRETEDAGKLLCPRANECLLHKKTPFAVSDIDEYRAAFPENELGPRFVKQGIKSFILCPIVKNGQLFGILEVVSTRSKALNSINANKLEVVLPFITDTTERLAAELQNQVQAVIQAKYTTVHNSVRWRFQEEAQRYILASQLGRSYQLQEVVFKDVHPLYGQIDIKGSSEARNNSIQLDMEYQLNQLAGLLQQIAQYLPEEDFSGETAAISNYLQQLHTPLKAATEQYIVTWLTREVHPRLQNINHPQLRAAISSYFTANEKETGSFHQERRKYEASIAMVNDQLAAHLDNRQTEAQEAHPHYFERFKTDGIEHNLYLGRSICPDKVYDHLRLYQLRLWQLEVLCEMEALHHQLKPSLPCPLDVTSLILVYHSAIDIRFRMDEKRFDVDGSYNARFEIVKKRIDKACIKNTTERITQTGKITIVYLNDSEEAEYRQYLQILQARNQLATEIEQYEIEDLQGISGLKMLRVAVQRP</sequence>
<dbReference type="AlphaFoldDB" id="A0A917MWD8"/>